<dbReference type="Gene3D" id="3.30.565.10">
    <property type="entry name" value="Histidine kinase-like ATPase, C-terminal domain"/>
    <property type="match status" value="1"/>
</dbReference>
<evidence type="ECO:0000256" key="4">
    <source>
        <dbReference type="ARBA" id="ARBA00022553"/>
    </source>
</evidence>
<dbReference type="PANTHER" id="PTHR43711">
    <property type="entry name" value="TWO-COMPONENT HISTIDINE KINASE"/>
    <property type="match status" value="1"/>
</dbReference>
<keyword evidence="8" id="KW-0418">Kinase</keyword>
<keyword evidence="9" id="KW-0067">ATP-binding</keyword>
<feature type="coiled-coil region" evidence="13">
    <location>
        <begin position="96"/>
        <end position="129"/>
    </location>
</feature>
<evidence type="ECO:0000256" key="9">
    <source>
        <dbReference type="ARBA" id="ARBA00022840"/>
    </source>
</evidence>
<keyword evidence="17" id="KW-1185">Reference proteome</keyword>
<keyword evidence="5" id="KW-0808">Transferase</keyword>
<comment type="caution">
    <text evidence="16">The sequence shown here is derived from an EMBL/GenBank/DDBJ whole genome shotgun (WGS) entry which is preliminary data.</text>
</comment>
<feature type="domain" description="Histidine kinase" evidence="15">
    <location>
        <begin position="133"/>
        <end position="269"/>
    </location>
</feature>
<comment type="subcellular location">
    <subcellularLocation>
        <location evidence="2">Membrane</location>
        <topology evidence="2">Multi-pass membrane protein</topology>
    </subcellularLocation>
</comment>
<evidence type="ECO:0000256" key="5">
    <source>
        <dbReference type="ARBA" id="ARBA00022679"/>
    </source>
</evidence>
<dbReference type="Pfam" id="PF00512">
    <property type="entry name" value="HisKA"/>
    <property type="match status" value="1"/>
</dbReference>
<feature type="transmembrane region" description="Helical" evidence="14">
    <location>
        <begin position="65"/>
        <end position="84"/>
    </location>
</feature>
<evidence type="ECO:0000259" key="15">
    <source>
        <dbReference type="PROSITE" id="PS50109"/>
    </source>
</evidence>
<dbReference type="EC" id="2.7.13.3" evidence="3"/>
<evidence type="ECO:0000256" key="11">
    <source>
        <dbReference type="ARBA" id="ARBA00023012"/>
    </source>
</evidence>
<keyword evidence="4" id="KW-0597">Phosphoprotein</keyword>
<dbReference type="Gene3D" id="1.10.287.130">
    <property type="match status" value="1"/>
</dbReference>
<keyword evidence="10 14" id="KW-1133">Transmembrane helix</keyword>
<dbReference type="PROSITE" id="PS50109">
    <property type="entry name" value="HIS_KIN"/>
    <property type="match status" value="1"/>
</dbReference>
<keyword evidence="7" id="KW-0547">Nucleotide-binding</keyword>
<name>A0A5J4KWA6_9CHLR</name>
<evidence type="ECO:0000256" key="7">
    <source>
        <dbReference type="ARBA" id="ARBA00022741"/>
    </source>
</evidence>
<dbReference type="InterPro" id="IPR050736">
    <property type="entry name" value="Sensor_HK_Regulatory"/>
</dbReference>
<keyword evidence="12 14" id="KW-0472">Membrane</keyword>
<dbReference type="InterPro" id="IPR038318">
    <property type="entry name" value="KdpD_sf"/>
</dbReference>
<dbReference type="SUPFAM" id="SSF47384">
    <property type="entry name" value="Homodimeric domain of signal transducing histidine kinase"/>
    <property type="match status" value="1"/>
</dbReference>
<dbReference type="EMBL" id="BKZW01000007">
    <property type="protein sequence ID" value="GER92255.1"/>
    <property type="molecule type" value="Genomic_DNA"/>
</dbReference>
<dbReference type="Proteomes" id="UP000326912">
    <property type="component" value="Unassembled WGS sequence"/>
</dbReference>
<evidence type="ECO:0000256" key="6">
    <source>
        <dbReference type="ARBA" id="ARBA00022692"/>
    </source>
</evidence>
<feature type="transmembrane region" description="Helical" evidence="14">
    <location>
        <begin position="20"/>
        <end position="45"/>
    </location>
</feature>
<dbReference type="Pfam" id="PF13493">
    <property type="entry name" value="DUF4118"/>
    <property type="match status" value="1"/>
</dbReference>
<dbReference type="Gene3D" id="1.20.120.620">
    <property type="entry name" value="Backbone structure of the membrane domain of e. Coli histidine kinase receptor kdpd"/>
    <property type="match status" value="1"/>
</dbReference>
<evidence type="ECO:0000313" key="16">
    <source>
        <dbReference type="EMBL" id="GER92255.1"/>
    </source>
</evidence>
<organism evidence="16 17">
    <name type="scientific">Dictyobacter vulcani</name>
    <dbReference type="NCBI Taxonomy" id="2607529"/>
    <lineage>
        <taxon>Bacteria</taxon>
        <taxon>Bacillati</taxon>
        <taxon>Chloroflexota</taxon>
        <taxon>Ktedonobacteria</taxon>
        <taxon>Ktedonobacterales</taxon>
        <taxon>Dictyobacteraceae</taxon>
        <taxon>Dictyobacter</taxon>
    </lineage>
</organism>
<comment type="catalytic activity">
    <reaction evidence="1">
        <text>ATP + protein L-histidine = ADP + protein N-phospho-L-histidine.</text>
        <dbReference type="EC" id="2.7.13.3"/>
    </reaction>
</comment>
<evidence type="ECO:0000256" key="3">
    <source>
        <dbReference type="ARBA" id="ARBA00012438"/>
    </source>
</evidence>
<dbReference type="InterPro" id="IPR003661">
    <property type="entry name" value="HisK_dim/P_dom"/>
</dbReference>
<dbReference type="InterPro" id="IPR005467">
    <property type="entry name" value="His_kinase_dom"/>
</dbReference>
<evidence type="ECO:0000256" key="2">
    <source>
        <dbReference type="ARBA" id="ARBA00004141"/>
    </source>
</evidence>
<evidence type="ECO:0000256" key="12">
    <source>
        <dbReference type="ARBA" id="ARBA00023136"/>
    </source>
</evidence>
<dbReference type="SUPFAM" id="SSF55874">
    <property type="entry name" value="ATPase domain of HSP90 chaperone/DNA topoisomerase II/histidine kinase"/>
    <property type="match status" value="1"/>
</dbReference>
<evidence type="ECO:0000256" key="13">
    <source>
        <dbReference type="SAM" id="Coils"/>
    </source>
</evidence>
<keyword evidence="11" id="KW-0902">Two-component regulatory system</keyword>
<protein>
    <recommendedName>
        <fullName evidence="3">histidine kinase</fullName>
        <ecNumber evidence="3">2.7.13.3</ecNumber>
    </recommendedName>
</protein>
<proteinExistence type="predicted"/>
<accession>A0A5J4KWA6</accession>
<evidence type="ECO:0000256" key="8">
    <source>
        <dbReference type="ARBA" id="ARBA00022777"/>
    </source>
</evidence>
<evidence type="ECO:0000256" key="14">
    <source>
        <dbReference type="SAM" id="Phobius"/>
    </source>
</evidence>
<dbReference type="GO" id="GO:0016020">
    <property type="term" value="C:membrane"/>
    <property type="evidence" value="ECO:0007669"/>
    <property type="project" value="UniProtKB-SubCell"/>
</dbReference>
<dbReference type="InterPro" id="IPR036097">
    <property type="entry name" value="HisK_dim/P_sf"/>
</dbReference>
<reference evidence="16 17" key="1">
    <citation type="submission" date="2019-10" db="EMBL/GenBank/DDBJ databases">
        <title>Dictyobacter vulcani sp. nov., within the class Ktedonobacteria, isolated from soil of volcanic Mt. Zao.</title>
        <authorList>
            <person name="Zheng Y."/>
            <person name="Wang C.M."/>
            <person name="Sakai Y."/>
            <person name="Abe K."/>
            <person name="Yokota A."/>
            <person name="Yabe S."/>
        </authorList>
    </citation>
    <scope>NUCLEOTIDE SEQUENCE [LARGE SCALE GENOMIC DNA]</scope>
    <source>
        <strain evidence="16 17">W12</strain>
    </source>
</reference>
<gene>
    <name evidence="16" type="ORF">KDW_64170</name>
</gene>
<keyword evidence="6 14" id="KW-0812">Transmembrane</keyword>
<keyword evidence="13" id="KW-0175">Coiled coil</keyword>
<evidence type="ECO:0000256" key="1">
    <source>
        <dbReference type="ARBA" id="ARBA00000085"/>
    </source>
</evidence>
<evidence type="ECO:0000313" key="17">
    <source>
        <dbReference type="Proteomes" id="UP000326912"/>
    </source>
</evidence>
<dbReference type="InterPro" id="IPR025201">
    <property type="entry name" value="KdpD_TM"/>
</dbReference>
<dbReference type="AlphaFoldDB" id="A0A5J4KWA6"/>
<dbReference type="GO" id="GO:0005524">
    <property type="term" value="F:ATP binding"/>
    <property type="evidence" value="ECO:0007669"/>
    <property type="project" value="UniProtKB-KW"/>
</dbReference>
<dbReference type="InterPro" id="IPR036890">
    <property type="entry name" value="HATPase_C_sf"/>
</dbReference>
<dbReference type="PANTHER" id="PTHR43711:SF1">
    <property type="entry name" value="HISTIDINE KINASE 1"/>
    <property type="match status" value="1"/>
</dbReference>
<evidence type="ECO:0000256" key="10">
    <source>
        <dbReference type="ARBA" id="ARBA00022989"/>
    </source>
</evidence>
<dbReference type="GO" id="GO:0000155">
    <property type="term" value="F:phosphorelay sensor kinase activity"/>
    <property type="evidence" value="ECO:0007669"/>
    <property type="project" value="InterPro"/>
</dbReference>
<sequence>MPAFEATLGIDNRFIGSTSYIVTIVIGLVWGIGPALFSIVLSVLALDYFIIPPVGTFTFHTWKDIVVFIPFIIAQLFLLFLFVLRERDRQRLLLAEQEARTQARELAENNQALAENNTKLAQMDQLKDQFLSRAAHELKTPVATIRGYVQITTRSLAKEQNLPASLTNLPAQLAKVEAQTRRLHALVDDLLDLSSLQTGGLPLRLAPCDLTCLCREVVEEQITLTGRHVDLELPPAPFMIQLDSERISQVLINVLTNAIKYSPGMQPYG</sequence>
<dbReference type="CDD" id="cd00082">
    <property type="entry name" value="HisKA"/>
    <property type="match status" value="1"/>
</dbReference>
<dbReference type="SMART" id="SM00388">
    <property type="entry name" value="HisKA"/>
    <property type="match status" value="1"/>
</dbReference>